<protein>
    <recommendedName>
        <fullName evidence="1">Glycosyltransferase 2-like domain-containing protein</fullName>
    </recommendedName>
</protein>
<dbReference type="AlphaFoldDB" id="A0A6C0B822"/>
<proteinExistence type="predicted"/>
<dbReference type="Gene3D" id="3.90.550.10">
    <property type="entry name" value="Spore Coat Polysaccharide Biosynthesis Protein SpsA, Chain A"/>
    <property type="match status" value="1"/>
</dbReference>
<name>A0A6C0B822_9ZZZZ</name>
<sequence>MIVKNESKIITRLLDSLVGLIDCYCICDTGSTDNTVQLISDYLGARGIPGRVINEPFKNFEHNRTFALHACKDMANTGDIYADYILLMDADMVLEKGPQFDATQFKVGLGKGDVFHLFQGNDNFSYKNVRIVKNNLSISYWGVTHEVISTPDGTKYDQIERSVAFINDIGDGGAKSDKFVRDIRLLTEGLLEKPNNDRYTFYLANSYRDNGEREKAIETYKKRIEIGGWFDEIWQSYYNIGRCYAWSGEHEKAVVYWMLAYDYFPKRLENIYEIMTYYRNQSKHKLVYEFYCMAMRQLEDVDKSKIDYLFLQNDIYDYKIDYEYTISGYYYNPDNIDLGALSMYVMCAKNIEAGILRNVLSNYKFYSVSLPGTAIKIKSPDLASDDFNNSTPSMCFHDGSLVTNHRQVNYYINESGGYVNREHITTHNVITVHYNTNDGSDDVPSVSASFTLDYNREHDARYVGLEDMRLFEHAGTTYFTANRGLPDDTMHVEYGHIDYENKRVVSSLLTKPDGQTKIEKNWVIYAAADDHLRIVYKWWPLTTYEIGHANVLINKCEHKTPRLFESVRGSTNGIRVGAETWFICHVVSYEDRRYYYHILVAINTETGAVTRWSRLFTFEREKVEYVLGFVKTGETEFMLGYSKMDRTTEFKRIDQKELEELFL</sequence>
<dbReference type="InterPro" id="IPR011990">
    <property type="entry name" value="TPR-like_helical_dom_sf"/>
</dbReference>
<dbReference type="PANTHER" id="PTHR43630:SF2">
    <property type="entry name" value="GLYCOSYLTRANSFERASE"/>
    <property type="match status" value="1"/>
</dbReference>
<dbReference type="SUPFAM" id="SSF53448">
    <property type="entry name" value="Nucleotide-diphospho-sugar transferases"/>
    <property type="match status" value="1"/>
</dbReference>
<dbReference type="SUPFAM" id="SSF48452">
    <property type="entry name" value="TPR-like"/>
    <property type="match status" value="1"/>
</dbReference>
<feature type="domain" description="Glycosyltransferase 2-like" evidence="1">
    <location>
        <begin position="1"/>
        <end position="96"/>
    </location>
</feature>
<dbReference type="InterPro" id="IPR001173">
    <property type="entry name" value="Glyco_trans_2-like"/>
</dbReference>
<dbReference type="Gene3D" id="1.25.40.10">
    <property type="entry name" value="Tetratricopeptide repeat domain"/>
    <property type="match status" value="1"/>
</dbReference>
<dbReference type="Pfam" id="PF00535">
    <property type="entry name" value="Glycos_transf_2"/>
    <property type="match status" value="1"/>
</dbReference>
<dbReference type="InterPro" id="IPR029044">
    <property type="entry name" value="Nucleotide-diphossugar_trans"/>
</dbReference>
<accession>A0A6C0B822</accession>
<reference evidence="2" key="1">
    <citation type="journal article" date="2020" name="Nature">
        <title>Giant virus diversity and host interactions through global metagenomics.</title>
        <authorList>
            <person name="Schulz F."/>
            <person name="Roux S."/>
            <person name="Paez-Espino D."/>
            <person name="Jungbluth S."/>
            <person name="Walsh D.A."/>
            <person name="Denef V.J."/>
            <person name="McMahon K.D."/>
            <person name="Konstantinidis K.T."/>
            <person name="Eloe-Fadrosh E.A."/>
            <person name="Kyrpides N.C."/>
            <person name="Woyke T."/>
        </authorList>
    </citation>
    <scope>NUCLEOTIDE SEQUENCE</scope>
    <source>
        <strain evidence="2">GVMAG-M-3300010157-4</strain>
    </source>
</reference>
<dbReference type="InterPro" id="IPR019734">
    <property type="entry name" value="TPR_rpt"/>
</dbReference>
<dbReference type="EMBL" id="MN739084">
    <property type="protein sequence ID" value="QHS87638.1"/>
    <property type="molecule type" value="Genomic_DNA"/>
</dbReference>
<dbReference type="PANTHER" id="PTHR43630">
    <property type="entry name" value="POLY-BETA-1,6-N-ACETYL-D-GLUCOSAMINE SYNTHASE"/>
    <property type="match status" value="1"/>
</dbReference>
<evidence type="ECO:0000313" key="2">
    <source>
        <dbReference type="EMBL" id="QHS87638.1"/>
    </source>
</evidence>
<dbReference type="SMART" id="SM00028">
    <property type="entry name" value="TPR"/>
    <property type="match status" value="2"/>
</dbReference>
<organism evidence="2">
    <name type="scientific">viral metagenome</name>
    <dbReference type="NCBI Taxonomy" id="1070528"/>
    <lineage>
        <taxon>unclassified sequences</taxon>
        <taxon>metagenomes</taxon>
        <taxon>organismal metagenomes</taxon>
    </lineage>
</organism>
<dbReference type="PROSITE" id="PS50005">
    <property type="entry name" value="TPR"/>
    <property type="match status" value="1"/>
</dbReference>
<evidence type="ECO:0000259" key="1">
    <source>
        <dbReference type="Pfam" id="PF00535"/>
    </source>
</evidence>